<dbReference type="PANTHER" id="PTHR11403">
    <property type="entry name" value="CYTOCHROME C OXIDASE SUBUNIT III"/>
    <property type="match status" value="1"/>
</dbReference>
<feature type="domain" description="Heme-copper oxidase subunit III family profile" evidence="10">
    <location>
        <begin position="1"/>
        <end position="47"/>
    </location>
</feature>
<evidence type="ECO:0000259" key="10">
    <source>
        <dbReference type="PROSITE" id="PS50253"/>
    </source>
</evidence>
<evidence type="ECO:0000256" key="9">
    <source>
        <dbReference type="SAM" id="Phobius"/>
    </source>
</evidence>
<dbReference type="InterPro" id="IPR024791">
    <property type="entry name" value="Cyt_c/ubiquinol_Oxase_su3"/>
</dbReference>
<dbReference type="GO" id="GO:0016020">
    <property type="term" value="C:membrane"/>
    <property type="evidence" value="ECO:0007669"/>
    <property type="project" value="UniProtKB-SubCell"/>
</dbReference>
<evidence type="ECO:0000256" key="5">
    <source>
        <dbReference type="ARBA" id="ARBA00022967"/>
    </source>
</evidence>
<dbReference type="PANTHER" id="PTHR11403:SF7">
    <property type="entry name" value="CYTOCHROME C OXIDASE SUBUNIT 3"/>
    <property type="match status" value="1"/>
</dbReference>
<dbReference type="GO" id="GO:0005739">
    <property type="term" value="C:mitochondrion"/>
    <property type="evidence" value="ECO:0007669"/>
    <property type="project" value="TreeGrafter"/>
</dbReference>
<keyword evidence="4 8" id="KW-0812">Transmembrane</keyword>
<evidence type="ECO:0000256" key="1">
    <source>
        <dbReference type="ARBA" id="ARBA00004141"/>
    </source>
</evidence>
<dbReference type="EnsemblMetazoa" id="Aqu2.1.20805_001">
    <property type="protein sequence ID" value="Aqu2.1.20805_001"/>
    <property type="gene ID" value="Aqu2.1.20805"/>
</dbReference>
<feature type="transmembrane region" description="Helical" evidence="9">
    <location>
        <begin position="27"/>
        <end position="46"/>
    </location>
</feature>
<keyword evidence="6 9" id="KW-1133">Transmembrane helix</keyword>
<dbReference type="GO" id="GO:0004129">
    <property type="term" value="F:cytochrome-c oxidase activity"/>
    <property type="evidence" value="ECO:0007669"/>
    <property type="project" value="InterPro"/>
</dbReference>
<name>A0A1X7TZP9_AMPQE</name>
<sequence>MEYYEAQIAILDSVYGATFFCNNQAHGAHVIIGSTFLGICLVSLAYN</sequence>
<evidence type="ECO:0000256" key="7">
    <source>
        <dbReference type="ARBA" id="ARBA00023136"/>
    </source>
</evidence>
<dbReference type="SUPFAM" id="SSF81452">
    <property type="entry name" value="Cytochrome c oxidase subunit III-like"/>
    <property type="match status" value="1"/>
</dbReference>
<dbReference type="InterPro" id="IPR035973">
    <property type="entry name" value="Cyt_c_oxidase_su3-like_sf"/>
</dbReference>
<reference evidence="11" key="1">
    <citation type="submission" date="2017-05" db="UniProtKB">
        <authorList>
            <consortium name="EnsemblMetazoa"/>
        </authorList>
    </citation>
    <scope>IDENTIFICATION</scope>
</reference>
<dbReference type="STRING" id="400682.A0A1X7TZP9"/>
<keyword evidence="7 9" id="KW-0472">Membrane</keyword>
<comment type="similarity">
    <text evidence="2 8">Belongs to the cytochrome c oxidase subunit 3 family.</text>
</comment>
<evidence type="ECO:0000256" key="6">
    <source>
        <dbReference type="ARBA" id="ARBA00022989"/>
    </source>
</evidence>
<dbReference type="Pfam" id="PF00510">
    <property type="entry name" value="COX3"/>
    <property type="match status" value="1"/>
</dbReference>
<dbReference type="AlphaFoldDB" id="A0A1X7TZP9"/>
<evidence type="ECO:0000256" key="4">
    <source>
        <dbReference type="ARBA" id="ARBA00022692"/>
    </source>
</evidence>
<organism evidence="11">
    <name type="scientific">Amphimedon queenslandica</name>
    <name type="common">Sponge</name>
    <dbReference type="NCBI Taxonomy" id="400682"/>
    <lineage>
        <taxon>Eukaryota</taxon>
        <taxon>Metazoa</taxon>
        <taxon>Porifera</taxon>
        <taxon>Demospongiae</taxon>
        <taxon>Heteroscleromorpha</taxon>
        <taxon>Haplosclerida</taxon>
        <taxon>Niphatidae</taxon>
        <taxon>Amphimedon</taxon>
    </lineage>
</organism>
<accession>A0A1X7TZP9</accession>
<evidence type="ECO:0000313" key="11">
    <source>
        <dbReference type="EnsemblMetazoa" id="Aqu2.1.20805_001"/>
    </source>
</evidence>
<evidence type="ECO:0000256" key="2">
    <source>
        <dbReference type="ARBA" id="ARBA00010581"/>
    </source>
</evidence>
<dbReference type="PROSITE" id="PS50253">
    <property type="entry name" value="COX3"/>
    <property type="match status" value="1"/>
</dbReference>
<dbReference type="InterPro" id="IPR013833">
    <property type="entry name" value="Cyt_c_oxidase_su3_a-hlx"/>
</dbReference>
<comment type="subcellular location">
    <subcellularLocation>
        <location evidence="1">Membrane</location>
        <topology evidence="1">Multi-pass membrane protein</topology>
    </subcellularLocation>
</comment>
<protein>
    <recommendedName>
        <fullName evidence="3 8">Cytochrome c oxidase subunit 3</fullName>
    </recommendedName>
</protein>
<evidence type="ECO:0000256" key="8">
    <source>
        <dbReference type="RuleBase" id="RU003375"/>
    </source>
</evidence>
<dbReference type="InParanoid" id="A0A1X7TZP9"/>
<evidence type="ECO:0000256" key="3">
    <source>
        <dbReference type="ARBA" id="ARBA00015944"/>
    </source>
</evidence>
<keyword evidence="8" id="KW-0496">Mitochondrion</keyword>
<dbReference type="GO" id="GO:0006123">
    <property type="term" value="P:mitochondrial electron transport, cytochrome c to oxygen"/>
    <property type="evidence" value="ECO:0007669"/>
    <property type="project" value="TreeGrafter"/>
</dbReference>
<comment type="function">
    <text evidence="8">Component of the cytochrome c oxidase, the last enzyme in the mitochondrial electron transport chain which drives oxidative phosphorylation. The respiratory chain contains 3 multisubunit complexes succinate dehydrogenase (complex II, CII), ubiquinol-cytochrome c oxidoreductase (cytochrome b-c1 complex, complex III, CIII) and cytochrome c oxidase (complex IV, CIV), that cooperate to transfer electrons derived from NADH and succinate to molecular oxygen, creating an electrochemical gradient over the inner membrane that drives transmembrane transport and the ATP synthase. Cytochrome c oxidase is the component of the respiratory chain that catalyzes the reduction of oxygen to water. Electrons originating from reduced cytochrome c in the intermembrane space (IMS) are transferred via the dinuclear copper A center (CU(A)) of subunit 2 and heme A of subunit 1 to the active site in subunit 1, a binuclear center (BNC) formed by heme A3 and copper B (CU(B)). The BNC reduces molecular oxygen to 2 water molecules using 4 electrons from cytochrome c in the IMS and 4 protons from the mitochondrial matrix.</text>
</comment>
<proteinExistence type="inferred from homology"/>
<dbReference type="InterPro" id="IPR000298">
    <property type="entry name" value="Cyt_c_oxidase-like_su3"/>
</dbReference>
<keyword evidence="5" id="KW-1278">Translocase</keyword>
<dbReference type="Gene3D" id="1.20.120.80">
    <property type="entry name" value="Cytochrome c oxidase, subunit III, four-helix bundle"/>
    <property type="match status" value="1"/>
</dbReference>